<name>A0ABP7G906_9FLAO</name>
<evidence type="ECO:0000259" key="4">
    <source>
        <dbReference type="PROSITE" id="PS50122"/>
    </source>
</evidence>
<protein>
    <recommendedName>
        <fullName evidence="8">Two-component system CheB/CheR fusion protein</fullName>
    </recommendedName>
</protein>
<dbReference type="InterPro" id="IPR005467">
    <property type="entry name" value="His_kinase_dom"/>
</dbReference>
<dbReference type="PANTHER" id="PTHR24422">
    <property type="entry name" value="CHEMOTAXIS PROTEIN METHYLTRANSFERASE"/>
    <property type="match status" value="1"/>
</dbReference>
<dbReference type="Gene3D" id="3.30.450.20">
    <property type="entry name" value="PAS domain"/>
    <property type="match status" value="1"/>
</dbReference>
<dbReference type="SUPFAM" id="SSF53335">
    <property type="entry name" value="S-adenosyl-L-methionine-dependent methyltransferases"/>
    <property type="match status" value="1"/>
</dbReference>
<feature type="domain" description="CheB-type methylesterase" evidence="4">
    <location>
        <begin position="9"/>
        <end position="161"/>
    </location>
</feature>
<dbReference type="Pfam" id="PF03705">
    <property type="entry name" value="CheR_N"/>
    <property type="match status" value="1"/>
</dbReference>
<evidence type="ECO:0000256" key="2">
    <source>
        <dbReference type="SAM" id="Coils"/>
    </source>
</evidence>
<evidence type="ECO:0000259" key="3">
    <source>
        <dbReference type="PROSITE" id="PS50109"/>
    </source>
</evidence>
<dbReference type="Gene3D" id="3.40.50.150">
    <property type="entry name" value="Vaccinia Virus protein VP39"/>
    <property type="match status" value="1"/>
</dbReference>
<dbReference type="Gene3D" id="3.40.50.180">
    <property type="entry name" value="Methylesterase CheB, C-terminal domain"/>
    <property type="match status" value="1"/>
</dbReference>
<dbReference type="InterPro" id="IPR029063">
    <property type="entry name" value="SAM-dependent_MTases_sf"/>
</dbReference>
<gene>
    <name evidence="6" type="ORF">GCM10022423_04020</name>
</gene>
<dbReference type="InterPro" id="IPR000673">
    <property type="entry name" value="Sig_transdc_resp-reg_Me-estase"/>
</dbReference>
<evidence type="ECO:0000313" key="6">
    <source>
        <dbReference type="EMBL" id="GAA3756949.1"/>
    </source>
</evidence>
<feature type="domain" description="CheR-type methyltransferase" evidence="5">
    <location>
        <begin position="206"/>
        <end position="456"/>
    </location>
</feature>
<dbReference type="InterPro" id="IPR003594">
    <property type="entry name" value="HATPase_dom"/>
</dbReference>
<dbReference type="Pfam" id="PF01739">
    <property type="entry name" value="CheR"/>
    <property type="match status" value="1"/>
</dbReference>
<dbReference type="Gene3D" id="3.30.565.10">
    <property type="entry name" value="Histidine kinase-like ATPase, C-terminal domain"/>
    <property type="match status" value="1"/>
</dbReference>
<dbReference type="InterPro" id="IPR036097">
    <property type="entry name" value="HisK_dim/P_sf"/>
</dbReference>
<dbReference type="CDD" id="cd00130">
    <property type="entry name" value="PAS"/>
    <property type="match status" value="1"/>
</dbReference>
<dbReference type="PANTHER" id="PTHR24422:SF10">
    <property type="entry name" value="CHEMOTAXIS PROTEIN METHYLTRANSFERASE 2"/>
    <property type="match status" value="1"/>
</dbReference>
<dbReference type="InterPro" id="IPR022641">
    <property type="entry name" value="CheR_N"/>
</dbReference>
<dbReference type="PROSITE" id="PS50122">
    <property type="entry name" value="CHEB"/>
    <property type="match status" value="1"/>
</dbReference>
<proteinExistence type="predicted"/>
<dbReference type="SUPFAM" id="SSF55785">
    <property type="entry name" value="PYP-like sensor domain (PAS domain)"/>
    <property type="match status" value="1"/>
</dbReference>
<comment type="caution">
    <text evidence="6">The sequence shown here is derived from an EMBL/GenBank/DDBJ whole genome shotgun (WGS) entry which is preliminary data.</text>
</comment>
<evidence type="ECO:0008006" key="8">
    <source>
        <dbReference type="Google" id="ProtNLM"/>
    </source>
</evidence>
<dbReference type="SUPFAM" id="SSF47384">
    <property type="entry name" value="Homodimeric domain of signal transducing histidine kinase"/>
    <property type="match status" value="1"/>
</dbReference>
<dbReference type="Pfam" id="PF01339">
    <property type="entry name" value="CheB_methylest"/>
    <property type="match status" value="1"/>
</dbReference>
<feature type="domain" description="Histidine kinase" evidence="3">
    <location>
        <begin position="851"/>
        <end position="1077"/>
    </location>
</feature>
<evidence type="ECO:0000259" key="5">
    <source>
        <dbReference type="PROSITE" id="PS50123"/>
    </source>
</evidence>
<dbReference type="InterPro" id="IPR035965">
    <property type="entry name" value="PAS-like_dom_sf"/>
</dbReference>
<dbReference type="SMART" id="SM00387">
    <property type="entry name" value="HATPase_c"/>
    <property type="match status" value="1"/>
</dbReference>
<dbReference type="SUPFAM" id="SSF55874">
    <property type="entry name" value="ATPase domain of HSP90 chaperone/DNA topoisomerase II/histidine kinase"/>
    <property type="match status" value="1"/>
</dbReference>
<evidence type="ECO:0000256" key="1">
    <source>
        <dbReference type="PROSITE-ProRule" id="PRU00050"/>
    </source>
</evidence>
<sequence length="1077" mass="123443">MKPNDKITPHNSHFQVTAIASSAAEIDLLKKIVSDLVLDSGRAYLVFESLSAPQTHNLADELASQTKIPVTEIVHHAAIQNIQPNHIYIVPENNFLLHEDGILKLESKTRTSKINNSFDVYFEAVGHAYKSYAVALILTKSPFDGSTGLKKLKEAGGFTIAALSKNGIKPNPVTAEYIDYFTAPNEIEDKLLEIHASNLATHSYEEKEESTPSEQELLDQIATILFLKTGTNFLNYKYATLRRRIAKRMVETRHETVEKYLIFLRNSPKEQDVLFDEFLISVTYFFRDQEAFDNLCKNVMPSLVESAVNRTIRIWSAGCSTGEEAYSLAMCIDGYLEEINRKDIKVQIIASDLSEKCISKARLATYTLQDIKNISEKRLEKYFTKRDNSYHVNKTIRDMCVFAVHDLTKDAPFSKIDFVSCRNVLIYFDADLQNQVLASFHYALRENGYLFLGKSEWAYNVPHLFTAVNNPDRIYTRKAIVPLQSKKIVHGDYEVKLKQHTENENDYAKITSRILFEHFSPAAVLINENLEIVHFHGNTSPFLQPSSGKPSFNILNMVRDEIAFELRNYILKARNEKKNFSGEFIAIRKQPFLTSFEIIYLPDHTKLLLIIFSKKTNPEIDADKSNTQDSQKELLQLRDDFKRVNEEQLIYFEELQTTNEELVSTNEELQMINLQLENSTQELQSNAQELSCVNDELKDHREELEVMRHFYESIFNSIKEPLLIVDKNFIIKNANSSFYKYFKTTEEQTEGFSILDIQSEHWNIPAFIESVLKKVSRNETVKNFKMQFRFENLGKRTVLISASLIGNSAQNDKILITLDDVTDLEESQKTLANKNKELQIYTEMLASFTNSASESLLEPIRRIYMFGKKILDAEKTLSESGKHNLNRLLSSAVNMNQLIGDLIEYSKINFSQKELKKTDLNVLLKKAITSQKSLISQQKATIEINLLPTLPIIPSQIQQLFTHLISNALKYAKENDIPKIRIGTQEISPDEMVDFGADAETQYIKLFITDNGIGFTKNFENLIFNPFYKLRSDDKQYGSGLGLTLVQKIVYNHKGFIKVDSEPNKGTTVFIYLPLLH</sequence>
<dbReference type="PRINTS" id="PR00996">
    <property type="entry name" value="CHERMTFRASE"/>
</dbReference>
<organism evidence="6 7">
    <name type="scientific">Flavobacterium ginsengiterrae</name>
    <dbReference type="NCBI Taxonomy" id="871695"/>
    <lineage>
        <taxon>Bacteria</taxon>
        <taxon>Pseudomonadati</taxon>
        <taxon>Bacteroidota</taxon>
        <taxon>Flavobacteriia</taxon>
        <taxon>Flavobacteriales</taxon>
        <taxon>Flavobacteriaceae</taxon>
        <taxon>Flavobacterium</taxon>
    </lineage>
</organism>
<evidence type="ECO:0000313" key="7">
    <source>
        <dbReference type="Proteomes" id="UP001500748"/>
    </source>
</evidence>
<accession>A0ABP7G906</accession>
<dbReference type="RefSeq" id="WP_345139552.1">
    <property type="nucleotide sequence ID" value="NZ_BAABDU010000002.1"/>
</dbReference>
<dbReference type="Proteomes" id="UP001500748">
    <property type="component" value="Unassembled WGS sequence"/>
</dbReference>
<keyword evidence="2" id="KW-0175">Coiled coil</keyword>
<dbReference type="SMART" id="SM00091">
    <property type="entry name" value="PAS"/>
    <property type="match status" value="1"/>
</dbReference>
<dbReference type="Pfam" id="PF02518">
    <property type="entry name" value="HATPase_c"/>
    <property type="match status" value="1"/>
</dbReference>
<keyword evidence="7" id="KW-1185">Reference proteome</keyword>
<dbReference type="InterPro" id="IPR000014">
    <property type="entry name" value="PAS"/>
</dbReference>
<dbReference type="PROSITE" id="PS50123">
    <property type="entry name" value="CHER"/>
    <property type="match status" value="1"/>
</dbReference>
<dbReference type="InterPro" id="IPR022642">
    <property type="entry name" value="CheR_C"/>
</dbReference>
<dbReference type="EMBL" id="BAABDU010000002">
    <property type="protein sequence ID" value="GAA3756949.1"/>
    <property type="molecule type" value="Genomic_DNA"/>
</dbReference>
<feature type="coiled-coil region" evidence="2">
    <location>
        <begin position="627"/>
        <end position="707"/>
    </location>
</feature>
<dbReference type="SUPFAM" id="SSF47757">
    <property type="entry name" value="Chemotaxis receptor methyltransferase CheR, N-terminal domain"/>
    <property type="match status" value="1"/>
</dbReference>
<dbReference type="PROSITE" id="PS50109">
    <property type="entry name" value="HIS_KIN"/>
    <property type="match status" value="1"/>
</dbReference>
<dbReference type="NCBIfam" id="TIGR00229">
    <property type="entry name" value="sensory_box"/>
    <property type="match status" value="1"/>
</dbReference>
<dbReference type="InterPro" id="IPR036890">
    <property type="entry name" value="HATPase_C_sf"/>
</dbReference>
<reference evidence="7" key="1">
    <citation type="journal article" date="2019" name="Int. J. Syst. Evol. Microbiol.">
        <title>The Global Catalogue of Microorganisms (GCM) 10K type strain sequencing project: providing services to taxonomists for standard genome sequencing and annotation.</title>
        <authorList>
            <consortium name="The Broad Institute Genomics Platform"/>
            <consortium name="The Broad Institute Genome Sequencing Center for Infectious Disease"/>
            <person name="Wu L."/>
            <person name="Ma J."/>
        </authorList>
    </citation>
    <scope>NUCLEOTIDE SEQUENCE [LARGE SCALE GENOMIC DNA]</scope>
    <source>
        <strain evidence="7">JCM 17337</strain>
    </source>
</reference>
<dbReference type="InterPro" id="IPR000780">
    <property type="entry name" value="CheR_MeTrfase"/>
</dbReference>
<comment type="caution">
    <text evidence="1">Lacks conserved residue(s) required for the propagation of feature annotation.</text>
</comment>
<dbReference type="SUPFAM" id="SSF52738">
    <property type="entry name" value="Methylesterase CheB, C-terminal domain"/>
    <property type="match status" value="1"/>
</dbReference>
<dbReference type="InterPro" id="IPR050903">
    <property type="entry name" value="Bact_Chemotaxis_MeTrfase"/>
</dbReference>
<dbReference type="InterPro" id="IPR035909">
    <property type="entry name" value="CheB_C"/>
</dbReference>
<dbReference type="Gene3D" id="1.10.287.130">
    <property type="match status" value="1"/>
</dbReference>
<dbReference type="SMART" id="SM00138">
    <property type="entry name" value="MeTrc"/>
    <property type="match status" value="1"/>
</dbReference>